<proteinExistence type="predicted"/>
<reference evidence="1" key="1">
    <citation type="submission" date="2019-08" db="EMBL/GenBank/DDBJ databases">
        <authorList>
            <person name="Kucharzyk K."/>
            <person name="Murdoch R.W."/>
            <person name="Higgins S."/>
            <person name="Loffler F."/>
        </authorList>
    </citation>
    <scope>NUCLEOTIDE SEQUENCE</scope>
</reference>
<accession>A0A645DWK7</accession>
<dbReference type="AlphaFoldDB" id="A0A645DWK7"/>
<gene>
    <name evidence="1" type="ORF">SDC9_140843</name>
</gene>
<sequence length="97" mass="11562">MEIHFDGQTTEEFFQWMAAKIQDVTLPIVKETVEESLFDEELLTRKEVSKRILKCSVDTADKYYLYQPGFPYCERGGERLYPKKAVEKWIQKNTKYN</sequence>
<dbReference type="EMBL" id="VSSQ01040452">
    <property type="protein sequence ID" value="MPM93701.1"/>
    <property type="molecule type" value="Genomic_DNA"/>
</dbReference>
<evidence type="ECO:0000313" key="1">
    <source>
        <dbReference type="EMBL" id="MPM93701.1"/>
    </source>
</evidence>
<organism evidence="1">
    <name type="scientific">bioreactor metagenome</name>
    <dbReference type="NCBI Taxonomy" id="1076179"/>
    <lineage>
        <taxon>unclassified sequences</taxon>
        <taxon>metagenomes</taxon>
        <taxon>ecological metagenomes</taxon>
    </lineage>
</organism>
<protein>
    <recommendedName>
        <fullName evidence="2">Helix-turn-helix domain-containing protein</fullName>
    </recommendedName>
</protein>
<evidence type="ECO:0008006" key="2">
    <source>
        <dbReference type="Google" id="ProtNLM"/>
    </source>
</evidence>
<comment type="caution">
    <text evidence="1">The sequence shown here is derived from an EMBL/GenBank/DDBJ whole genome shotgun (WGS) entry which is preliminary data.</text>
</comment>
<name>A0A645DWK7_9ZZZZ</name>